<feature type="chain" id="PRO_5032958349" description="Asl1-like glycosyl hydrolase catalytic domain-containing protein" evidence="1">
    <location>
        <begin position="29"/>
        <end position="319"/>
    </location>
</feature>
<dbReference type="AlphaFoldDB" id="A0A840IF42"/>
<feature type="signal peptide" evidence="1">
    <location>
        <begin position="1"/>
        <end position="28"/>
    </location>
</feature>
<dbReference type="Gene3D" id="3.20.20.80">
    <property type="entry name" value="Glycosidases"/>
    <property type="match status" value="1"/>
</dbReference>
<keyword evidence="3" id="KW-1185">Reference proteome</keyword>
<name>A0A840IF42_9ACTN</name>
<dbReference type="EMBL" id="JACHNU010000004">
    <property type="protein sequence ID" value="MBB4663637.1"/>
    <property type="molecule type" value="Genomic_DNA"/>
</dbReference>
<dbReference type="Proteomes" id="UP000585272">
    <property type="component" value="Unassembled WGS sequence"/>
</dbReference>
<evidence type="ECO:0008006" key="4">
    <source>
        <dbReference type="Google" id="ProtNLM"/>
    </source>
</evidence>
<dbReference type="SUPFAM" id="SSF51445">
    <property type="entry name" value="(Trans)glycosidases"/>
    <property type="match status" value="1"/>
</dbReference>
<accession>A0A840IF42</accession>
<dbReference type="InterPro" id="IPR017853">
    <property type="entry name" value="GH"/>
</dbReference>
<organism evidence="2 3">
    <name type="scientific">Conexibacter arvalis</name>
    <dbReference type="NCBI Taxonomy" id="912552"/>
    <lineage>
        <taxon>Bacteria</taxon>
        <taxon>Bacillati</taxon>
        <taxon>Actinomycetota</taxon>
        <taxon>Thermoleophilia</taxon>
        <taxon>Solirubrobacterales</taxon>
        <taxon>Conexibacteraceae</taxon>
        <taxon>Conexibacter</taxon>
    </lineage>
</organism>
<dbReference type="RefSeq" id="WP_183343352.1">
    <property type="nucleotide sequence ID" value="NZ_JACHNU010000004.1"/>
</dbReference>
<evidence type="ECO:0000313" key="2">
    <source>
        <dbReference type="EMBL" id="MBB4663637.1"/>
    </source>
</evidence>
<sequence>MKLRRTLSAVLAGALVAAALIAPATSNALVVGVGDQSPALFTNEHLKRFRSKRTRIIAPYDVALKRGEKQWLHDWMAQAVPARHEVVVAFNPPWTMQCPNVGGKKGCKPPTAKQFTRAFKAFRKEWPQIRIIQPWNEVNNLTQPTAHRPDMVVTYYNIVKKNCRGCTVLGADIQDLPNMVNYTRKLLAIFKKRKIATPKLWGLHNYTDVNRFVKDKNSSMRKIVRLLPGKIWLTETGGIYRFQPQNARQTFRPDLKRQARAIDALFKQANKYRSKVARIYLYNWFAAPADNRWDSGFLDASGQPRPAYKRLVRYKKYFR</sequence>
<protein>
    <recommendedName>
        <fullName evidence="4">Asl1-like glycosyl hydrolase catalytic domain-containing protein</fullName>
    </recommendedName>
</protein>
<proteinExistence type="predicted"/>
<keyword evidence="1" id="KW-0732">Signal</keyword>
<comment type="caution">
    <text evidence="2">The sequence shown here is derived from an EMBL/GenBank/DDBJ whole genome shotgun (WGS) entry which is preliminary data.</text>
</comment>
<evidence type="ECO:0000313" key="3">
    <source>
        <dbReference type="Proteomes" id="UP000585272"/>
    </source>
</evidence>
<gene>
    <name evidence="2" type="ORF">BDZ31_003232</name>
</gene>
<evidence type="ECO:0000256" key="1">
    <source>
        <dbReference type="SAM" id="SignalP"/>
    </source>
</evidence>
<reference evidence="2 3" key="1">
    <citation type="submission" date="2020-08" db="EMBL/GenBank/DDBJ databases">
        <title>Genomic Encyclopedia of Archaeal and Bacterial Type Strains, Phase II (KMG-II): from individual species to whole genera.</title>
        <authorList>
            <person name="Goeker M."/>
        </authorList>
    </citation>
    <scope>NUCLEOTIDE SEQUENCE [LARGE SCALE GENOMIC DNA]</scope>
    <source>
        <strain evidence="2 3">DSM 23288</strain>
    </source>
</reference>